<dbReference type="AlphaFoldDB" id="A4FH53"/>
<organism evidence="2 3">
    <name type="scientific">Saccharopolyspora erythraea (strain ATCC 11635 / DSM 40517 / JCM 4748 / NBRC 13426 / NCIMB 8594 / NRRL 2338)</name>
    <dbReference type="NCBI Taxonomy" id="405948"/>
    <lineage>
        <taxon>Bacteria</taxon>
        <taxon>Bacillati</taxon>
        <taxon>Actinomycetota</taxon>
        <taxon>Actinomycetes</taxon>
        <taxon>Pseudonocardiales</taxon>
        <taxon>Pseudonocardiaceae</taxon>
        <taxon>Saccharopolyspora</taxon>
    </lineage>
</organism>
<dbReference type="EMBL" id="AM420293">
    <property type="protein sequence ID" value="CAM03378.1"/>
    <property type="molecule type" value="Genomic_DNA"/>
</dbReference>
<dbReference type="STRING" id="405948.SACE_4108"/>
<gene>
    <name evidence="2" type="ordered locus">SACE_4108</name>
</gene>
<keyword evidence="3" id="KW-1185">Reference proteome</keyword>
<evidence type="ECO:0000259" key="1">
    <source>
        <dbReference type="Pfam" id="PF13546"/>
    </source>
</evidence>
<evidence type="ECO:0000313" key="2">
    <source>
        <dbReference type="EMBL" id="CAM03378.1"/>
    </source>
</evidence>
<dbReference type="HOGENOM" id="CLU_033141_3_1_11"/>
<name>A4FH53_SACEN</name>
<dbReference type="InterPro" id="IPR039365">
    <property type="entry name" value="IS701-like"/>
</dbReference>
<dbReference type="PANTHER" id="PTHR33627">
    <property type="entry name" value="TRANSPOSASE"/>
    <property type="match status" value="1"/>
</dbReference>
<proteinExistence type="predicted"/>
<dbReference type="RefSeq" id="WP_011874243.1">
    <property type="nucleotide sequence ID" value="NC_009142.1"/>
</dbReference>
<dbReference type="InterPro" id="IPR038721">
    <property type="entry name" value="IS701-like_DDE_dom"/>
</dbReference>
<feature type="domain" description="Transposase IS701-like DDE" evidence="1">
    <location>
        <begin position="28"/>
        <end position="243"/>
    </location>
</feature>
<dbReference type="Pfam" id="PF13546">
    <property type="entry name" value="DDE_5"/>
    <property type="match status" value="1"/>
</dbReference>
<dbReference type="Proteomes" id="UP000006728">
    <property type="component" value="Chromosome"/>
</dbReference>
<dbReference type="PANTHER" id="PTHR33627:SF1">
    <property type="entry name" value="TRANSPOSASE"/>
    <property type="match status" value="1"/>
</dbReference>
<sequence length="385" mass="41555">MPHMGAPLPRSASPMPREAVLTELCDSLFAPLPRSDQRSKGVQYVRGLLSASGRKSIRNIAAATGGAASEQGLHHFVSSSTWDWAPVRHALARHVVRTRPPQAWVVRPVVIPKTGRHSVGVERRFFPSAGRVLNAQQAVGVWAASDARCDPVEWRLHLSERWLLDAARRARAAIPREIEPETLGDCTIAAYLTAMSRGGLPRLPVVSDGRDTDPFAMTRALQMTGTPSLTRIAGSLPLVVTDPTAALRGVEPRSAQQIANAAKARRRPAAGTTLAAGVRVRMPGGAGRFQRDDLLLLAVGEVGAPWAAELWLTDLVDVVPSELLRLSRLLRRAESDFTDITEQVGIMDFAGQSFDGWHRHATLSSMAHAATALDDRGRSALTCAS</sequence>
<dbReference type="KEGG" id="sen:SACE_4108"/>
<dbReference type="eggNOG" id="COG5659">
    <property type="taxonomic scope" value="Bacteria"/>
</dbReference>
<accession>A4FH53</accession>
<reference evidence="2 3" key="1">
    <citation type="journal article" date="2007" name="Nat. Biotechnol.">
        <title>Complete genome sequence of the erythromycin-producing bacterium Saccharopolyspora erythraea NRRL23338.</title>
        <authorList>
            <person name="Oliynyk M."/>
            <person name="Samborskyy M."/>
            <person name="Lester J.B."/>
            <person name="Mironenko T."/>
            <person name="Scott N."/>
            <person name="Dickens S."/>
            <person name="Haydock S.F."/>
            <person name="Leadlay P.F."/>
        </authorList>
    </citation>
    <scope>NUCLEOTIDE SEQUENCE [LARGE SCALE GENOMIC DNA]</scope>
    <source>
        <strain evidence="3">ATCC 11635 / DSM 40517 / JCM 4748 / NBRC 13426 / NCIMB 8594 / NRRL 2338</strain>
    </source>
</reference>
<evidence type="ECO:0000313" key="3">
    <source>
        <dbReference type="Proteomes" id="UP000006728"/>
    </source>
</evidence>
<protein>
    <submittedName>
        <fullName evidence="2">ISXo8 transposase</fullName>
    </submittedName>
</protein>